<dbReference type="AlphaFoldDB" id="A0A7L4YQJ8"/>
<evidence type="ECO:0000256" key="5">
    <source>
        <dbReference type="ARBA" id="ARBA00023163"/>
    </source>
</evidence>
<dbReference type="GO" id="GO:0003677">
    <property type="term" value="F:DNA binding"/>
    <property type="evidence" value="ECO:0007669"/>
    <property type="project" value="UniProtKB-KW"/>
</dbReference>
<name>A0A7L4YQJ8_9ACTN</name>
<dbReference type="Proteomes" id="UP000463857">
    <property type="component" value="Chromosome"/>
</dbReference>
<comment type="similarity">
    <text evidence="1">Belongs to the sigma-70 factor family. ECF subfamily.</text>
</comment>
<reference evidence="9 10" key="1">
    <citation type="journal article" date="2018" name="Int. J. Syst. Evol. Microbiol.">
        <title>Epidermidibacterium keratini gen. nov., sp. nov., a member of the family Sporichthyaceae, isolated from keratin epidermis.</title>
        <authorList>
            <person name="Lee D.G."/>
            <person name="Trujillo M.E."/>
            <person name="Kang S."/>
            <person name="Nam J.J."/>
            <person name="Kim Y.J."/>
        </authorList>
    </citation>
    <scope>NUCLEOTIDE SEQUENCE [LARGE SCALE GENOMIC DNA]</scope>
    <source>
        <strain evidence="9 10">EPI-7</strain>
    </source>
</reference>
<keyword evidence="2" id="KW-0805">Transcription regulation</keyword>
<evidence type="ECO:0000313" key="10">
    <source>
        <dbReference type="Proteomes" id="UP000463857"/>
    </source>
</evidence>
<dbReference type="GO" id="GO:0016987">
    <property type="term" value="F:sigma factor activity"/>
    <property type="evidence" value="ECO:0007669"/>
    <property type="project" value="UniProtKB-KW"/>
</dbReference>
<dbReference type="Gene3D" id="1.10.10.10">
    <property type="entry name" value="Winged helix-like DNA-binding domain superfamily/Winged helix DNA-binding domain"/>
    <property type="match status" value="1"/>
</dbReference>
<dbReference type="InterPro" id="IPR027383">
    <property type="entry name" value="Znf_put"/>
</dbReference>
<keyword evidence="3" id="KW-0731">Sigma factor</keyword>
<evidence type="ECO:0000256" key="2">
    <source>
        <dbReference type="ARBA" id="ARBA00023015"/>
    </source>
</evidence>
<feature type="domain" description="RNA polymerase sigma-70 region 2" evidence="7">
    <location>
        <begin position="31"/>
        <end position="98"/>
    </location>
</feature>
<evidence type="ECO:0000256" key="6">
    <source>
        <dbReference type="SAM" id="MobiDB-lite"/>
    </source>
</evidence>
<dbReference type="EMBL" id="CP047156">
    <property type="protein sequence ID" value="QHC01525.1"/>
    <property type="molecule type" value="Genomic_DNA"/>
</dbReference>
<proteinExistence type="inferred from homology"/>
<dbReference type="Gene3D" id="1.10.1740.10">
    <property type="match status" value="1"/>
</dbReference>
<dbReference type="Gene3D" id="1.10.10.1320">
    <property type="entry name" value="Anti-sigma factor, zinc-finger domain"/>
    <property type="match status" value="1"/>
</dbReference>
<organism evidence="9 10">
    <name type="scientific">Epidermidibacterium keratini</name>
    <dbReference type="NCBI Taxonomy" id="1891644"/>
    <lineage>
        <taxon>Bacteria</taxon>
        <taxon>Bacillati</taxon>
        <taxon>Actinomycetota</taxon>
        <taxon>Actinomycetes</taxon>
        <taxon>Sporichthyales</taxon>
        <taxon>Sporichthyaceae</taxon>
        <taxon>Epidermidibacterium</taxon>
    </lineage>
</organism>
<feature type="domain" description="Putative zinc-finger" evidence="8">
    <location>
        <begin position="195"/>
        <end position="229"/>
    </location>
</feature>
<dbReference type="PRINTS" id="PR01217">
    <property type="entry name" value="PRICHEXTENSN"/>
</dbReference>
<feature type="compositionally biased region" description="Pro residues" evidence="6">
    <location>
        <begin position="438"/>
        <end position="504"/>
    </location>
</feature>
<dbReference type="OrthoDB" id="4990598at2"/>
<sequence length="624" mass="63289">MTFAARSADQVADAELITAARGGDRAAYAVLYERHRAAAYQLARQLVRNTSEADDIVSETFAKIFTTLINGQGPDAAFRSYLLTSVRNTFYDMVRRGKKLTYTDDLERHDEGVPFEDPAVQTLDSQFAARAFSRLPERWQIVLWHTEIEGESPAEVAPILGMTANGVAALAYRAREGLRQAFLQEHIADVASDACRLTNERLGGYVRGGLSKRETAQVERHLEECDRCAAVAAEIADLNAGLRGVVAPLAIGGAALTSAYLAGGSTAKLAAFAWGGSVGFGHVDALINVGSALAGGVGAGATGAAGAAGVGAAGAGAAAGAAGSSSAGGAGSEAANASGRIAILSGVTVVVGAVIAAATMLNSSETSTQSEAPAPAPPPATAPAPPTAAPPPAPTANPEPESANPPGGQPVPEPAPPSGTNAVPPPIPPLSPTTTTIPPIPPVEPTTPPPAPSTAPPPAPEPTQPPPTTQPSPTQPPPTTTTPAPTTPAPSTPPPTTTPAPAPAPEIELVTSDSSAGSYTFKVADSDVDRTGIRLIIPAFLGPTDVPIGPPTSTEFGCTVTVDGAPTQSKTCGYVEASFDLAGTLPAGEDLVFTVTLPTYLTEEQEEMFLEVTDPTSSTPLPTN</sequence>
<evidence type="ECO:0000313" key="9">
    <source>
        <dbReference type="EMBL" id="QHC01525.1"/>
    </source>
</evidence>
<keyword evidence="10" id="KW-1185">Reference proteome</keyword>
<dbReference type="PANTHER" id="PTHR43133:SF8">
    <property type="entry name" value="RNA POLYMERASE SIGMA FACTOR HI_1459-RELATED"/>
    <property type="match status" value="1"/>
</dbReference>
<accession>A0A7L4YQJ8</accession>
<dbReference type="SUPFAM" id="SSF88946">
    <property type="entry name" value="Sigma2 domain of RNA polymerase sigma factors"/>
    <property type="match status" value="1"/>
</dbReference>
<dbReference type="InterPro" id="IPR039425">
    <property type="entry name" value="RNA_pol_sigma-70-like"/>
</dbReference>
<dbReference type="NCBIfam" id="TIGR02937">
    <property type="entry name" value="sigma70-ECF"/>
    <property type="match status" value="1"/>
</dbReference>
<dbReference type="InParanoid" id="A0A7L4YQJ8"/>
<dbReference type="Pfam" id="PF13490">
    <property type="entry name" value="zf-HC2"/>
    <property type="match status" value="1"/>
</dbReference>
<feature type="region of interest" description="Disordered" evidence="6">
    <location>
        <begin position="365"/>
        <end position="505"/>
    </location>
</feature>
<protein>
    <submittedName>
        <fullName evidence="9">Sigma-70 family RNA polymerase sigma factor</fullName>
    </submittedName>
</protein>
<evidence type="ECO:0000259" key="8">
    <source>
        <dbReference type="Pfam" id="PF13490"/>
    </source>
</evidence>
<evidence type="ECO:0000256" key="4">
    <source>
        <dbReference type="ARBA" id="ARBA00023125"/>
    </source>
</evidence>
<dbReference type="InterPro" id="IPR041916">
    <property type="entry name" value="Anti_sigma_zinc_sf"/>
</dbReference>
<keyword evidence="5" id="KW-0804">Transcription</keyword>
<dbReference type="RefSeq" id="WP_159546660.1">
    <property type="nucleotide sequence ID" value="NZ_CP047156.1"/>
</dbReference>
<dbReference type="KEGG" id="eke:EK0264_15335"/>
<feature type="compositionally biased region" description="Pro residues" evidence="6">
    <location>
        <begin position="374"/>
        <end position="397"/>
    </location>
</feature>
<dbReference type="PANTHER" id="PTHR43133">
    <property type="entry name" value="RNA POLYMERASE ECF-TYPE SIGMA FACTO"/>
    <property type="match status" value="1"/>
</dbReference>
<feature type="compositionally biased region" description="Pro residues" evidence="6">
    <location>
        <begin position="407"/>
        <end position="431"/>
    </location>
</feature>
<evidence type="ECO:0000256" key="1">
    <source>
        <dbReference type="ARBA" id="ARBA00010641"/>
    </source>
</evidence>
<dbReference type="InterPro" id="IPR036388">
    <property type="entry name" value="WH-like_DNA-bd_sf"/>
</dbReference>
<dbReference type="InterPro" id="IPR014284">
    <property type="entry name" value="RNA_pol_sigma-70_dom"/>
</dbReference>
<evidence type="ECO:0000256" key="3">
    <source>
        <dbReference type="ARBA" id="ARBA00023082"/>
    </source>
</evidence>
<dbReference type="Pfam" id="PF04542">
    <property type="entry name" value="Sigma70_r2"/>
    <property type="match status" value="1"/>
</dbReference>
<dbReference type="SUPFAM" id="SSF88659">
    <property type="entry name" value="Sigma3 and sigma4 domains of RNA polymerase sigma factors"/>
    <property type="match status" value="1"/>
</dbReference>
<keyword evidence="4" id="KW-0238">DNA-binding</keyword>
<evidence type="ECO:0000259" key="7">
    <source>
        <dbReference type="Pfam" id="PF04542"/>
    </source>
</evidence>
<dbReference type="GO" id="GO:0006352">
    <property type="term" value="P:DNA-templated transcription initiation"/>
    <property type="evidence" value="ECO:0007669"/>
    <property type="project" value="InterPro"/>
</dbReference>
<gene>
    <name evidence="9" type="ORF">EK0264_15335</name>
</gene>
<dbReference type="InterPro" id="IPR007627">
    <property type="entry name" value="RNA_pol_sigma70_r2"/>
</dbReference>
<dbReference type="InterPro" id="IPR013324">
    <property type="entry name" value="RNA_pol_sigma_r3/r4-like"/>
</dbReference>
<dbReference type="InterPro" id="IPR013325">
    <property type="entry name" value="RNA_pol_sigma_r2"/>
</dbReference>